<feature type="transmembrane region" description="Helical" evidence="1">
    <location>
        <begin position="20"/>
        <end position="39"/>
    </location>
</feature>
<dbReference type="Pfam" id="PF02405">
    <property type="entry name" value="MlaE"/>
    <property type="match status" value="1"/>
</dbReference>
<protein>
    <recommendedName>
        <fullName evidence="3">Phospholipid ABC transporter permease protein MlaE</fullName>
    </recommendedName>
</protein>
<dbReference type="InterPro" id="IPR030802">
    <property type="entry name" value="Permease_MalE"/>
</dbReference>
<feature type="transmembrane region" description="Helical" evidence="1">
    <location>
        <begin position="198"/>
        <end position="225"/>
    </location>
</feature>
<evidence type="ECO:0000313" key="2">
    <source>
        <dbReference type="EMBL" id="VAW43840.1"/>
    </source>
</evidence>
<dbReference type="GO" id="GO:0005548">
    <property type="term" value="F:phospholipid transporter activity"/>
    <property type="evidence" value="ECO:0007669"/>
    <property type="project" value="TreeGrafter"/>
</dbReference>
<name>A0A3B0VTZ5_9ZZZZ</name>
<evidence type="ECO:0000256" key="1">
    <source>
        <dbReference type="SAM" id="Phobius"/>
    </source>
</evidence>
<gene>
    <name evidence="2" type="ORF">MNBD_GAMMA02-38</name>
</gene>
<dbReference type="EMBL" id="UOFA01000042">
    <property type="protein sequence ID" value="VAW43840.1"/>
    <property type="molecule type" value="Genomic_DNA"/>
</dbReference>
<reference evidence="2" key="1">
    <citation type="submission" date="2018-06" db="EMBL/GenBank/DDBJ databases">
        <authorList>
            <person name="Zhirakovskaya E."/>
        </authorList>
    </citation>
    <scope>NUCLEOTIDE SEQUENCE</scope>
</reference>
<feature type="transmembrane region" description="Helical" evidence="1">
    <location>
        <begin position="245"/>
        <end position="264"/>
    </location>
</feature>
<feature type="transmembrane region" description="Helical" evidence="1">
    <location>
        <begin position="60"/>
        <end position="84"/>
    </location>
</feature>
<dbReference type="PANTHER" id="PTHR30188">
    <property type="entry name" value="ABC TRANSPORTER PERMEASE PROTEIN-RELATED"/>
    <property type="match status" value="1"/>
</dbReference>
<keyword evidence="1" id="KW-1133">Transmembrane helix</keyword>
<dbReference type="AlphaFoldDB" id="A0A3B0VTZ5"/>
<proteinExistence type="predicted"/>
<keyword evidence="1" id="KW-0812">Transmembrane</keyword>
<evidence type="ECO:0008006" key="3">
    <source>
        <dbReference type="Google" id="ProtNLM"/>
    </source>
</evidence>
<feature type="transmembrane region" description="Helical" evidence="1">
    <location>
        <begin position="156"/>
        <end position="186"/>
    </location>
</feature>
<dbReference type="GO" id="GO:0043190">
    <property type="term" value="C:ATP-binding cassette (ABC) transporter complex"/>
    <property type="evidence" value="ECO:0007669"/>
    <property type="project" value="InterPro"/>
</dbReference>
<sequence>MTKSLIAKVESIGMWTYQSIERIGFAIRLFWDSFYWLIIGRRYKQRLRLRQVFEQIRVNGFDALPIVMALSFVVGMMLSIQLLYALSDFGAESQVLLAIAKSVTREFSPLITGIIVAGRSGAAIAARIGSQVVSQEIDALKVIGVVPVRYLVLPPLLGLIVSMPLLVIAADVMAIFGGAIFSVIDLDMSISAYMVESFNVLVVGDVMQGLVKSVVFGVIIVLVGATTGFHVSGGAEGVGKATTTAVVTSISFIVLADMIASYFLTQ</sequence>
<keyword evidence="1" id="KW-0472">Membrane</keyword>
<organism evidence="2">
    <name type="scientific">hydrothermal vent metagenome</name>
    <dbReference type="NCBI Taxonomy" id="652676"/>
    <lineage>
        <taxon>unclassified sequences</taxon>
        <taxon>metagenomes</taxon>
        <taxon>ecological metagenomes</taxon>
    </lineage>
</organism>
<accession>A0A3B0VTZ5</accession>